<evidence type="ECO:0000256" key="8">
    <source>
        <dbReference type="ARBA" id="ARBA00049244"/>
    </source>
</evidence>
<protein>
    <recommendedName>
        <fullName evidence="2">DNA polymerase III subunit delta</fullName>
        <ecNumber evidence="1">2.7.7.7</ecNumber>
    </recommendedName>
</protein>
<organism evidence="11 12">
    <name type="scientific">Parasulfuritortus cantonensis</name>
    <dbReference type="NCBI Taxonomy" id="2528202"/>
    <lineage>
        <taxon>Bacteria</taxon>
        <taxon>Pseudomonadati</taxon>
        <taxon>Pseudomonadota</taxon>
        <taxon>Betaproteobacteria</taxon>
        <taxon>Nitrosomonadales</taxon>
        <taxon>Thiobacillaceae</taxon>
        <taxon>Parasulfuritortus</taxon>
    </lineage>
</organism>
<evidence type="ECO:0000259" key="9">
    <source>
        <dbReference type="Pfam" id="PF06144"/>
    </source>
</evidence>
<accession>A0A4R1B8Y0</accession>
<dbReference type="Gene3D" id="3.40.50.300">
    <property type="entry name" value="P-loop containing nucleotide triphosphate hydrolases"/>
    <property type="match status" value="1"/>
</dbReference>
<comment type="similarity">
    <text evidence="7">Belongs to the DNA polymerase HolA subunit family.</text>
</comment>
<dbReference type="Pfam" id="PF06144">
    <property type="entry name" value="DNA_pol3_delta"/>
    <property type="match status" value="1"/>
</dbReference>
<evidence type="ECO:0000259" key="10">
    <source>
        <dbReference type="Pfam" id="PF14840"/>
    </source>
</evidence>
<dbReference type="GO" id="GO:0003887">
    <property type="term" value="F:DNA-directed DNA polymerase activity"/>
    <property type="evidence" value="ECO:0007669"/>
    <property type="project" value="UniProtKB-KW"/>
</dbReference>
<dbReference type="NCBIfam" id="TIGR01128">
    <property type="entry name" value="holA"/>
    <property type="match status" value="1"/>
</dbReference>
<dbReference type="InterPro" id="IPR027417">
    <property type="entry name" value="P-loop_NTPase"/>
</dbReference>
<dbReference type="GO" id="GO:0009360">
    <property type="term" value="C:DNA polymerase III complex"/>
    <property type="evidence" value="ECO:0007669"/>
    <property type="project" value="InterPro"/>
</dbReference>
<dbReference type="InterPro" id="IPR005790">
    <property type="entry name" value="DNA_polIII_delta"/>
</dbReference>
<dbReference type="InterPro" id="IPR010372">
    <property type="entry name" value="DNA_pol3_delta_N"/>
</dbReference>
<dbReference type="InterPro" id="IPR008921">
    <property type="entry name" value="DNA_pol3_clamp-load_cplx_C"/>
</dbReference>
<dbReference type="PANTHER" id="PTHR34388:SF1">
    <property type="entry name" value="DNA POLYMERASE III SUBUNIT DELTA"/>
    <property type="match status" value="1"/>
</dbReference>
<dbReference type="Gene3D" id="1.10.8.60">
    <property type="match status" value="1"/>
</dbReference>
<dbReference type="SUPFAM" id="SSF48019">
    <property type="entry name" value="post-AAA+ oligomerization domain-like"/>
    <property type="match status" value="1"/>
</dbReference>
<dbReference type="EC" id="2.7.7.7" evidence="1"/>
<dbReference type="Proteomes" id="UP000295443">
    <property type="component" value="Unassembled WGS sequence"/>
</dbReference>
<evidence type="ECO:0000256" key="3">
    <source>
        <dbReference type="ARBA" id="ARBA00022679"/>
    </source>
</evidence>
<evidence type="ECO:0000256" key="2">
    <source>
        <dbReference type="ARBA" id="ARBA00017703"/>
    </source>
</evidence>
<dbReference type="SUPFAM" id="SSF52540">
    <property type="entry name" value="P-loop containing nucleoside triphosphate hydrolases"/>
    <property type="match status" value="1"/>
</dbReference>
<dbReference type="InterPro" id="IPR032780">
    <property type="entry name" value="DNA_pol3_delt_C"/>
</dbReference>
<dbReference type="OrthoDB" id="9770982at2"/>
<evidence type="ECO:0000313" key="12">
    <source>
        <dbReference type="Proteomes" id="UP000295443"/>
    </source>
</evidence>
<dbReference type="AlphaFoldDB" id="A0A4R1B8Y0"/>
<dbReference type="CDD" id="cd18138">
    <property type="entry name" value="HLD_clamp_pol_III_delta"/>
    <property type="match status" value="1"/>
</dbReference>
<gene>
    <name evidence="11" type="ORF">EZJ19_10975</name>
</gene>
<evidence type="ECO:0000313" key="11">
    <source>
        <dbReference type="EMBL" id="TCJ12759.1"/>
    </source>
</evidence>
<keyword evidence="12" id="KW-1185">Reference proteome</keyword>
<evidence type="ECO:0000256" key="1">
    <source>
        <dbReference type="ARBA" id="ARBA00012417"/>
    </source>
</evidence>
<dbReference type="GO" id="GO:0003677">
    <property type="term" value="F:DNA binding"/>
    <property type="evidence" value="ECO:0007669"/>
    <property type="project" value="InterPro"/>
</dbReference>
<sequence length="344" mass="37070">MRLRAEQLAGALAKGLAPVYAVCGDEPLLTDEAAAAIRAAARTAGAERQSFQVETGFNWGAWAAGFDSLSLFASLRLVELRLATGKPGVEGGKALEAWCANPPADTHLLVMLPRADKAMQGSKWYGALDRAGVAVHVQVPAPEQLPAWIGSRLARYQLKTDAETLAFLASRVEGNLLAAHQEIEKLALILPPGPFDLEAARAAVVDVARYDASDLPEAFLKGDAVRYCRIIDGLEAEGETPILALWLLAQELRTLYRLAAGVEAGEPLPALMRENRVWESRQALVSRALKGLRAAELALALREAGRVDRASKGLLREDAWALLKQLGLGLMGKSKLKNEFAYGY</sequence>
<evidence type="ECO:0000256" key="5">
    <source>
        <dbReference type="ARBA" id="ARBA00022705"/>
    </source>
</evidence>
<keyword evidence="4" id="KW-0548">Nucleotidyltransferase</keyword>
<comment type="catalytic activity">
    <reaction evidence="8">
        <text>DNA(n) + a 2'-deoxyribonucleoside 5'-triphosphate = DNA(n+1) + diphosphate</text>
        <dbReference type="Rhea" id="RHEA:22508"/>
        <dbReference type="Rhea" id="RHEA-COMP:17339"/>
        <dbReference type="Rhea" id="RHEA-COMP:17340"/>
        <dbReference type="ChEBI" id="CHEBI:33019"/>
        <dbReference type="ChEBI" id="CHEBI:61560"/>
        <dbReference type="ChEBI" id="CHEBI:173112"/>
        <dbReference type="EC" id="2.7.7.7"/>
    </reaction>
</comment>
<dbReference type="GO" id="GO:0006261">
    <property type="term" value="P:DNA-templated DNA replication"/>
    <property type="evidence" value="ECO:0007669"/>
    <property type="project" value="TreeGrafter"/>
</dbReference>
<reference evidence="11 12" key="1">
    <citation type="submission" date="2019-03" db="EMBL/GenBank/DDBJ databases">
        <title>Genome sequence of Thiobacillaceae bacterium LSR1, a sulfur-oxidizing bacterium isolated from freshwater sediment.</title>
        <authorList>
            <person name="Li S."/>
        </authorList>
    </citation>
    <scope>NUCLEOTIDE SEQUENCE [LARGE SCALE GENOMIC DNA]</scope>
    <source>
        <strain evidence="11 12">LSR1</strain>
    </source>
</reference>
<comment type="caution">
    <text evidence="11">The sequence shown here is derived from an EMBL/GenBank/DDBJ whole genome shotgun (WGS) entry which is preliminary data.</text>
</comment>
<evidence type="ECO:0000256" key="4">
    <source>
        <dbReference type="ARBA" id="ARBA00022695"/>
    </source>
</evidence>
<dbReference type="PANTHER" id="PTHR34388">
    <property type="entry name" value="DNA POLYMERASE III SUBUNIT DELTA"/>
    <property type="match status" value="1"/>
</dbReference>
<dbReference type="Gene3D" id="1.20.272.10">
    <property type="match status" value="1"/>
</dbReference>
<keyword evidence="6" id="KW-0239">DNA-directed DNA polymerase</keyword>
<name>A0A4R1B8Y0_9PROT</name>
<evidence type="ECO:0000256" key="7">
    <source>
        <dbReference type="ARBA" id="ARBA00034754"/>
    </source>
</evidence>
<keyword evidence="3" id="KW-0808">Transferase</keyword>
<feature type="domain" description="DNA polymerase III subunit delta C-terminal" evidence="10">
    <location>
        <begin position="217"/>
        <end position="334"/>
    </location>
</feature>
<dbReference type="EMBL" id="SJZB01000042">
    <property type="protein sequence ID" value="TCJ12759.1"/>
    <property type="molecule type" value="Genomic_DNA"/>
</dbReference>
<dbReference type="RefSeq" id="WP_131447519.1">
    <property type="nucleotide sequence ID" value="NZ_SJZB01000042.1"/>
</dbReference>
<keyword evidence="5" id="KW-0235">DNA replication</keyword>
<evidence type="ECO:0000256" key="6">
    <source>
        <dbReference type="ARBA" id="ARBA00022932"/>
    </source>
</evidence>
<dbReference type="Pfam" id="PF14840">
    <property type="entry name" value="DNA_pol3_delt_C"/>
    <property type="match status" value="1"/>
</dbReference>
<feature type="domain" description="DNA polymerase III delta N-terminal" evidence="9">
    <location>
        <begin position="20"/>
        <end position="137"/>
    </location>
</feature>
<proteinExistence type="inferred from homology"/>